<dbReference type="Proteomes" id="UP000187059">
    <property type="component" value="Chromosome"/>
</dbReference>
<keyword evidence="3" id="KW-1185">Reference proteome</keyword>
<dbReference type="KEGG" id="paby:Ga0080574_TMP2566"/>
<name>A0A1P8UU35_9RHOB</name>
<feature type="region of interest" description="Disordered" evidence="1">
    <location>
        <begin position="1"/>
        <end position="35"/>
    </location>
</feature>
<evidence type="ECO:0000256" key="1">
    <source>
        <dbReference type="SAM" id="MobiDB-lite"/>
    </source>
</evidence>
<dbReference type="AlphaFoldDB" id="A0A1P8UU35"/>
<protein>
    <submittedName>
        <fullName evidence="2">Uncharacterized protein</fullName>
    </submittedName>
</protein>
<proteinExistence type="predicted"/>
<feature type="compositionally biased region" description="Polar residues" evidence="1">
    <location>
        <begin position="14"/>
        <end position="25"/>
    </location>
</feature>
<evidence type="ECO:0000313" key="2">
    <source>
        <dbReference type="EMBL" id="APZ52900.1"/>
    </source>
</evidence>
<gene>
    <name evidence="2" type="ORF">Ga0080574_TMP2566</name>
</gene>
<evidence type="ECO:0000313" key="3">
    <source>
        <dbReference type="Proteomes" id="UP000187059"/>
    </source>
</evidence>
<accession>A0A1P8UU35</accession>
<reference evidence="2 3" key="1">
    <citation type="submission" date="2016-04" db="EMBL/GenBank/DDBJ databases">
        <title>Deep-sea bacteria in the southern Pacific.</title>
        <authorList>
            <person name="Tang K."/>
        </authorList>
    </citation>
    <scope>NUCLEOTIDE SEQUENCE [LARGE SCALE GENOMIC DNA]</scope>
    <source>
        <strain evidence="2 3">JLT2014</strain>
    </source>
</reference>
<organism evidence="2 3">
    <name type="scientific">Salipiger abyssi</name>
    <dbReference type="NCBI Taxonomy" id="1250539"/>
    <lineage>
        <taxon>Bacteria</taxon>
        <taxon>Pseudomonadati</taxon>
        <taxon>Pseudomonadota</taxon>
        <taxon>Alphaproteobacteria</taxon>
        <taxon>Rhodobacterales</taxon>
        <taxon>Roseobacteraceae</taxon>
        <taxon>Salipiger</taxon>
    </lineage>
</organism>
<sequence>MRPSRVLSLARDYQSANADGFQSSRNPKRKAHFHSGISAACRKQCGLPPSRGPV</sequence>
<dbReference type="EMBL" id="CP015093">
    <property type="protein sequence ID" value="APZ52900.1"/>
    <property type="molecule type" value="Genomic_DNA"/>
</dbReference>